<reference evidence="1" key="2">
    <citation type="submission" date="2021-04" db="EMBL/GenBank/DDBJ databases">
        <authorList>
            <person name="Podell S."/>
        </authorList>
    </citation>
    <scope>NUCLEOTIDE SEQUENCE</scope>
    <source>
        <strain evidence="1">Hildebrandi</strain>
    </source>
</reference>
<name>A0A9K3KG32_9STRA</name>
<evidence type="ECO:0000313" key="1">
    <source>
        <dbReference type="EMBL" id="KAG7343084.1"/>
    </source>
</evidence>
<accession>A0A9K3KG32</accession>
<organism evidence="1 2">
    <name type="scientific">Nitzschia inconspicua</name>
    <dbReference type="NCBI Taxonomy" id="303405"/>
    <lineage>
        <taxon>Eukaryota</taxon>
        <taxon>Sar</taxon>
        <taxon>Stramenopiles</taxon>
        <taxon>Ochrophyta</taxon>
        <taxon>Bacillariophyta</taxon>
        <taxon>Bacillariophyceae</taxon>
        <taxon>Bacillariophycidae</taxon>
        <taxon>Bacillariales</taxon>
        <taxon>Bacillariaceae</taxon>
        <taxon>Nitzschia</taxon>
    </lineage>
</organism>
<protein>
    <submittedName>
        <fullName evidence="1">Uncharacterized protein</fullName>
    </submittedName>
</protein>
<dbReference type="Proteomes" id="UP000693970">
    <property type="component" value="Unassembled WGS sequence"/>
</dbReference>
<evidence type="ECO:0000313" key="2">
    <source>
        <dbReference type="Proteomes" id="UP000693970"/>
    </source>
</evidence>
<proteinExistence type="predicted"/>
<reference evidence="1" key="1">
    <citation type="journal article" date="2021" name="Sci. Rep.">
        <title>Diploid genomic architecture of Nitzschia inconspicua, an elite biomass production diatom.</title>
        <authorList>
            <person name="Oliver A."/>
            <person name="Podell S."/>
            <person name="Pinowska A."/>
            <person name="Traller J.C."/>
            <person name="Smith S.R."/>
            <person name="McClure R."/>
            <person name="Beliaev A."/>
            <person name="Bohutskyi P."/>
            <person name="Hill E.A."/>
            <person name="Rabines A."/>
            <person name="Zheng H."/>
            <person name="Allen L.Z."/>
            <person name="Kuo A."/>
            <person name="Grigoriev I.V."/>
            <person name="Allen A.E."/>
            <person name="Hazlebeck D."/>
            <person name="Allen E.E."/>
        </authorList>
    </citation>
    <scope>NUCLEOTIDE SEQUENCE</scope>
    <source>
        <strain evidence="1">Hildebrandi</strain>
    </source>
</reference>
<gene>
    <name evidence="1" type="ORF">IV203_021029</name>
</gene>
<dbReference type="OrthoDB" id="1101236at2759"/>
<dbReference type="AlphaFoldDB" id="A0A9K3KG32"/>
<keyword evidence="2" id="KW-1185">Reference proteome</keyword>
<comment type="caution">
    <text evidence="1">The sequence shown here is derived from an EMBL/GenBank/DDBJ whole genome shotgun (WGS) entry which is preliminary data.</text>
</comment>
<dbReference type="EMBL" id="JAGRRH010000024">
    <property type="protein sequence ID" value="KAG7343084.1"/>
    <property type="molecule type" value="Genomic_DNA"/>
</dbReference>
<sequence length="110" mass="12323">MKAAANVQGVRASYNQAYRAIGRAVANGPREIQQASFGLNMSYWKHFQLRNEDYTVKAKSDADQRLRRLGMSWDHAALFAAYEACAVSRWGPPHVKMEGNPVHCFGADHV</sequence>